<gene>
    <name evidence="2" type="primary">hflK_2</name>
    <name evidence="2" type="ORF">NCTC12123_04975</name>
</gene>
<sequence length="79" mass="8507">MGIVAAAVVIIWAASGFYTIKEAERGVVTRFGKFSHLVEPGLNWKPTFIDDVTAVNVESVRELAASGVMLTSGRKRGAR</sequence>
<reference evidence="2 3" key="1">
    <citation type="submission" date="2018-06" db="EMBL/GenBank/DDBJ databases">
        <authorList>
            <consortium name="Pathogen Informatics"/>
            <person name="Doyle S."/>
        </authorList>
    </citation>
    <scope>NUCLEOTIDE SEQUENCE [LARGE SCALE GENOMIC DNA]</scope>
    <source>
        <strain evidence="2 3">NCTC12123</strain>
    </source>
</reference>
<dbReference type="GO" id="GO:0008233">
    <property type="term" value="F:peptidase activity"/>
    <property type="evidence" value="ECO:0007669"/>
    <property type="project" value="UniProtKB-KW"/>
</dbReference>
<dbReference type="Pfam" id="PF01145">
    <property type="entry name" value="Band_7"/>
    <property type="match status" value="1"/>
</dbReference>
<accession>A0A376FJ31</accession>
<dbReference type="AlphaFoldDB" id="A0A376FJ31"/>
<keyword evidence="2" id="KW-0378">Hydrolase</keyword>
<dbReference type="InterPro" id="IPR001107">
    <property type="entry name" value="Band_7"/>
</dbReference>
<evidence type="ECO:0000313" key="2">
    <source>
        <dbReference type="EMBL" id="STD25357.1"/>
    </source>
</evidence>
<dbReference type="GO" id="GO:0006508">
    <property type="term" value="P:proteolysis"/>
    <property type="evidence" value="ECO:0007669"/>
    <property type="project" value="UniProtKB-KW"/>
</dbReference>
<dbReference type="EMBL" id="UFYI01000007">
    <property type="protein sequence ID" value="STD25357.1"/>
    <property type="molecule type" value="Genomic_DNA"/>
</dbReference>
<keyword evidence="2" id="KW-0645">Protease</keyword>
<dbReference type="Proteomes" id="UP000255163">
    <property type="component" value="Unassembled WGS sequence"/>
</dbReference>
<evidence type="ECO:0000313" key="3">
    <source>
        <dbReference type="Proteomes" id="UP000255163"/>
    </source>
</evidence>
<evidence type="ECO:0000259" key="1">
    <source>
        <dbReference type="Pfam" id="PF01145"/>
    </source>
</evidence>
<organism evidence="2 3">
    <name type="scientific">Enterobacter asburiae</name>
    <dbReference type="NCBI Taxonomy" id="61645"/>
    <lineage>
        <taxon>Bacteria</taxon>
        <taxon>Pseudomonadati</taxon>
        <taxon>Pseudomonadota</taxon>
        <taxon>Gammaproteobacteria</taxon>
        <taxon>Enterobacterales</taxon>
        <taxon>Enterobacteriaceae</taxon>
        <taxon>Enterobacter</taxon>
        <taxon>Enterobacter cloacae complex</taxon>
    </lineage>
</organism>
<name>A0A376FJ31_ENTAS</name>
<feature type="domain" description="Band 7" evidence="1">
    <location>
        <begin position="19"/>
        <end position="64"/>
    </location>
</feature>
<protein>
    <submittedName>
        <fullName evidence="2">FtsH protease regulator HflK</fullName>
    </submittedName>
</protein>
<proteinExistence type="predicted"/>